<dbReference type="InterPro" id="IPR011935">
    <property type="entry name" value="CHP02231"/>
</dbReference>
<feature type="coiled-coil region" evidence="1">
    <location>
        <begin position="159"/>
        <end position="193"/>
    </location>
</feature>
<name>A0A1S9P8B3_9SPHI</name>
<keyword evidence="1" id="KW-0175">Coiled coil</keyword>
<dbReference type="OrthoDB" id="634585at2"/>
<keyword evidence="2" id="KW-0732">Signal</keyword>
<keyword evidence="6" id="KW-1185">Reference proteome</keyword>
<evidence type="ECO:0008006" key="7">
    <source>
        <dbReference type="Google" id="ProtNLM"/>
    </source>
</evidence>
<dbReference type="Pfam" id="PF13598">
    <property type="entry name" value="DUF4139"/>
    <property type="match status" value="1"/>
</dbReference>
<proteinExistence type="predicted"/>
<feature type="signal peptide" evidence="2">
    <location>
        <begin position="1"/>
        <end position="19"/>
    </location>
</feature>
<dbReference type="STRING" id="1792845.BC343_16945"/>
<reference evidence="5 6" key="1">
    <citation type="submission" date="2016-07" db="EMBL/GenBank/DDBJ databases">
        <title>Genomic analysis of zinc-resistant bacterium Mucilaginibacter pedocola TBZ30.</title>
        <authorList>
            <person name="Huang J."/>
            <person name="Tang J."/>
        </authorList>
    </citation>
    <scope>NUCLEOTIDE SEQUENCE [LARGE SCALE GENOMIC DNA]</scope>
    <source>
        <strain evidence="5 6">TBZ30</strain>
    </source>
</reference>
<evidence type="ECO:0000259" key="4">
    <source>
        <dbReference type="Pfam" id="PF13600"/>
    </source>
</evidence>
<gene>
    <name evidence="5" type="ORF">BC343_16945</name>
</gene>
<comment type="caution">
    <text evidence="5">The sequence shown here is derived from an EMBL/GenBank/DDBJ whole genome shotgun (WGS) entry which is preliminary data.</text>
</comment>
<protein>
    <recommendedName>
        <fullName evidence="7">Mucoidy inhibitor MuiA family protein</fullName>
    </recommendedName>
</protein>
<feature type="domain" description="DUF4140" evidence="4">
    <location>
        <begin position="32"/>
        <end position="128"/>
    </location>
</feature>
<dbReference type="PANTHER" id="PTHR31005:SF8">
    <property type="entry name" value="DUF4139 DOMAIN-CONTAINING PROTEIN"/>
    <property type="match status" value="1"/>
</dbReference>
<feature type="chain" id="PRO_5013182098" description="Mucoidy inhibitor MuiA family protein" evidence="2">
    <location>
        <begin position="20"/>
        <end position="533"/>
    </location>
</feature>
<dbReference type="EMBL" id="MBTF01000037">
    <property type="protein sequence ID" value="OOQ57206.1"/>
    <property type="molecule type" value="Genomic_DNA"/>
</dbReference>
<dbReference type="Proteomes" id="UP000189739">
    <property type="component" value="Unassembled WGS sequence"/>
</dbReference>
<dbReference type="InterPro" id="IPR025554">
    <property type="entry name" value="DUF4140"/>
</dbReference>
<organism evidence="5 6">
    <name type="scientific">Mucilaginibacter pedocola</name>
    <dbReference type="NCBI Taxonomy" id="1792845"/>
    <lineage>
        <taxon>Bacteria</taxon>
        <taxon>Pseudomonadati</taxon>
        <taxon>Bacteroidota</taxon>
        <taxon>Sphingobacteriia</taxon>
        <taxon>Sphingobacteriales</taxon>
        <taxon>Sphingobacteriaceae</taxon>
        <taxon>Mucilaginibacter</taxon>
    </lineage>
</organism>
<evidence type="ECO:0000313" key="5">
    <source>
        <dbReference type="EMBL" id="OOQ57206.1"/>
    </source>
</evidence>
<dbReference type="NCBIfam" id="TIGR02231">
    <property type="entry name" value="mucoidy inhibitor MuiA family protein"/>
    <property type="match status" value="1"/>
</dbReference>
<dbReference type="InterPro" id="IPR037291">
    <property type="entry name" value="DUF4139"/>
</dbReference>
<sequence>MKKLLFIACLLISAKTLHADDGQKVASKVEKVTVFLSGAQVTRTATASIVPGTSTIVFDNLSPNLDPASMQVRATGDFTILSVKHEMNYLADQLKSKKVEELQVIQKSLRDKISLQSTLLTINQEEANMLTKNQVSNGQTAGLDIVKLKAALDFQTARLTEIKKKELAINNELQSLNEQIRKYDSQINELMQNQSTATSNVMVNVSATAATQSTFTITYVVNDARWYPTYDIRAKNVNSPVVIAYKANVSQQCGEDWKNIKLTLSTGDPSVSGVKPELRPYYLNAYVPARNDINKNYNYSLNEVVVSGYGSRAKSSASSASVVQVNTTENQTNMEFNIQNPFSVPADGKPYLVEIDQVTADAKYQYYAAPKLSTDVYLTARITDWTKYNFLSGEANLFFEGTFIGKSKLDTRAANDTLSLSLGVDKNIVVKRLMQTQLNDKQGIFGSSKKETRDWNISIKNRKTQPISLLIEDQVPVSQNTAIEVDAQDISGAEMNKATGKLSWNFTLEPQAAKQLRVKYTVKYPKDQIVSVQ</sequence>
<dbReference type="RefSeq" id="WP_078351080.1">
    <property type="nucleotide sequence ID" value="NZ_MBTF01000037.1"/>
</dbReference>
<dbReference type="PANTHER" id="PTHR31005">
    <property type="entry name" value="DUF4139 DOMAIN-CONTAINING PROTEIN"/>
    <property type="match status" value="1"/>
</dbReference>
<evidence type="ECO:0000256" key="2">
    <source>
        <dbReference type="SAM" id="SignalP"/>
    </source>
</evidence>
<accession>A0A1S9P8B3</accession>
<evidence type="ECO:0000259" key="3">
    <source>
        <dbReference type="Pfam" id="PF13598"/>
    </source>
</evidence>
<feature type="domain" description="DUF4139" evidence="3">
    <location>
        <begin position="216"/>
        <end position="526"/>
    </location>
</feature>
<evidence type="ECO:0000256" key="1">
    <source>
        <dbReference type="SAM" id="Coils"/>
    </source>
</evidence>
<dbReference type="AlphaFoldDB" id="A0A1S9P8B3"/>
<dbReference type="Pfam" id="PF13600">
    <property type="entry name" value="DUF4140"/>
    <property type="match status" value="1"/>
</dbReference>
<evidence type="ECO:0000313" key="6">
    <source>
        <dbReference type="Proteomes" id="UP000189739"/>
    </source>
</evidence>